<gene>
    <name evidence="1" type="ORF">ERS008667_03481</name>
</gene>
<dbReference type="AlphaFoldDB" id="A0A0T9R681"/>
<proteinExistence type="predicted"/>
<evidence type="ECO:0000313" key="1">
    <source>
        <dbReference type="EMBL" id="CNI46896.1"/>
    </source>
</evidence>
<sequence length="117" mass="12959">MVTTGQANSPFSLDDLCELASMEGDLRVIAAHEQLGIGIQPDEDGFTDNVWAIGFLAENFALKCGGNSPHFTHPSCKTLVDEVVTLARRIDAAAWDYFFKCGLDGARMRMEEERWDC</sequence>
<dbReference type="Proteomes" id="UP000038204">
    <property type="component" value="Unassembled WGS sequence"/>
</dbReference>
<reference evidence="1 2" key="1">
    <citation type="submission" date="2015-03" db="EMBL/GenBank/DDBJ databases">
        <authorList>
            <person name="Murphy D."/>
        </authorList>
    </citation>
    <scope>NUCLEOTIDE SEQUENCE [LARGE SCALE GENOMIC DNA]</scope>
    <source>
        <strain evidence="1 2">Y233</strain>
    </source>
</reference>
<dbReference type="RefSeq" id="WP_049600863.1">
    <property type="nucleotide sequence ID" value="NZ_CABIHS010000103.1"/>
</dbReference>
<evidence type="ECO:0000313" key="2">
    <source>
        <dbReference type="Proteomes" id="UP000038204"/>
    </source>
</evidence>
<organism evidence="1 2">
    <name type="scientific">Yersinia similis</name>
    <dbReference type="NCBI Taxonomy" id="367190"/>
    <lineage>
        <taxon>Bacteria</taxon>
        <taxon>Pseudomonadati</taxon>
        <taxon>Pseudomonadota</taxon>
        <taxon>Gammaproteobacteria</taxon>
        <taxon>Enterobacterales</taxon>
        <taxon>Yersiniaceae</taxon>
        <taxon>Yersinia</taxon>
    </lineage>
</organism>
<dbReference type="EMBL" id="CQBK01000032">
    <property type="protein sequence ID" value="CNI46896.1"/>
    <property type="molecule type" value="Genomic_DNA"/>
</dbReference>
<accession>A0A0T9R681</accession>
<protein>
    <submittedName>
        <fullName evidence="1">Uncharacterized protein</fullName>
    </submittedName>
</protein>
<name>A0A0T9R681_9GAMM</name>